<keyword evidence="2" id="KW-1185">Reference proteome</keyword>
<dbReference type="EMBL" id="JACCAB010000001">
    <property type="protein sequence ID" value="NYG07484.1"/>
    <property type="molecule type" value="Genomic_DNA"/>
</dbReference>
<reference evidence="1 2" key="1">
    <citation type="submission" date="2020-07" db="EMBL/GenBank/DDBJ databases">
        <title>Sequencing the genomes of 1000 actinobacteria strains.</title>
        <authorList>
            <person name="Klenk H.-P."/>
        </authorList>
    </citation>
    <scope>NUCLEOTIDE SEQUENCE [LARGE SCALE GENOMIC DNA]</scope>
    <source>
        <strain evidence="1 2">DSM 23987</strain>
    </source>
</reference>
<protein>
    <submittedName>
        <fullName evidence="1">Uncharacterized protein</fullName>
    </submittedName>
</protein>
<sequence>MRHQITVHRNGRRYQEIEGDARILDGLVDWDPTA</sequence>
<evidence type="ECO:0000313" key="2">
    <source>
        <dbReference type="Proteomes" id="UP000573599"/>
    </source>
</evidence>
<organism evidence="1 2">
    <name type="scientific">Pedococcus badiiscoriae</name>
    <dbReference type="NCBI Taxonomy" id="642776"/>
    <lineage>
        <taxon>Bacteria</taxon>
        <taxon>Bacillati</taxon>
        <taxon>Actinomycetota</taxon>
        <taxon>Actinomycetes</taxon>
        <taxon>Micrococcales</taxon>
        <taxon>Intrasporangiaceae</taxon>
        <taxon>Pedococcus</taxon>
    </lineage>
</organism>
<proteinExistence type="predicted"/>
<comment type="caution">
    <text evidence="1">The sequence shown here is derived from an EMBL/GenBank/DDBJ whole genome shotgun (WGS) entry which is preliminary data.</text>
</comment>
<name>A0A852WL44_9MICO</name>
<dbReference type="Proteomes" id="UP000573599">
    <property type="component" value="Unassembled WGS sequence"/>
</dbReference>
<accession>A0A852WL44</accession>
<gene>
    <name evidence="1" type="ORF">BJ986_001971</name>
</gene>
<evidence type="ECO:0000313" key="1">
    <source>
        <dbReference type="EMBL" id="NYG07484.1"/>
    </source>
</evidence>
<dbReference type="AlphaFoldDB" id="A0A852WL44"/>